<comment type="caution">
    <text evidence="10">The sequence shown here is derived from an EMBL/GenBank/DDBJ whole genome shotgun (WGS) entry which is preliminary data.</text>
</comment>
<comment type="caution">
    <text evidence="9">Lacks conserved residue(s) required for the propagation of feature annotation.</text>
</comment>
<evidence type="ECO:0000256" key="2">
    <source>
        <dbReference type="ARBA" id="ARBA00004953"/>
    </source>
</evidence>
<dbReference type="NCBIfam" id="TIGR00380">
    <property type="entry name" value="cobal_cbiB"/>
    <property type="match status" value="1"/>
</dbReference>
<evidence type="ECO:0000256" key="9">
    <source>
        <dbReference type="HAMAP-Rule" id="MF_00024"/>
    </source>
</evidence>
<keyword evidence="7 9" id="KW-1133">Transmembrane helix</keyword>
<evidence type="ECO:0000256" key="1">
    <source>
        <dbReference type="ARBA" id="ARBA00004651"/>
    </source>
</evidence>
<keyword evidence="11" id="KW-1185">Reference proteome</keyword>
<keyword evidence="8 9" id="KW-0472">Membrane</keyword>
<dbReference type="HAMAP" id="MF_00024">
    <property type="entry name" value="CobD_CbiB"/>
    <property type="match status" value="1"/>
</dbReference>
<dbReference type="Pfam" id="PF03186">
    <property type="entry name" value="CobD_Cbib"/>
    <property type="match status" value="1"/>
</dbReference>
<dbReference type="Proteomes" id="UP001275440">
    <property type="component" value="Unassembled WGS sequence"/>
</dbReference>
<dbReference type="PANTHER" id="PTHR34308">
    <property type="entry name" value="COBALAMIN BIOSYNTHESIS PROTEIN CBIB"/>
    <property type="match status" value="1"/>
</dbReference>
<dbReference type="InterPro" id="IPR004485">
    <property type="entry name" value="Cobalamin_biosynth_CobD/CbiB"/>
</dbReference>
<reference evidence="10 11" key="1">
    <citation type="submission" date="2019-10" db="EMBL/GenBank/DDBJ databases">
        <title>Draft Genome Assembly of Rhodococcus zopfii DSM44189.</title>
        <authorList>
            <person name="Sutton J.M."/>
            <person name="Akob D.M."/>
            <person name="Bushman T.J."/>
        </authorList>
    </citation>
    <scope>NUCLEOTIDE SEQUENCE [LARGE SCALE GENOMIC DNA]</scope>
    <source>
        <strain evidence="10 11">DSM 44189</strain>
    </source>
</reference>
<evidence type="ECO:0000256" key="8">
    <source>
        <dbReference type="ARBA" id="ARBA00023136"/>
    </source>
</evidence>
<evidence type="ECO:0000313" key="10">
    <source>
        <dbReference type="EMBL" id="MDV2474316.1"/>
    </source>
</evidence>
<evidence type="ECO:0000256" key="4">
    <source>
        <dbReference type="ARBA" id="ARBA00022475"/>
    </source>
</evidence>
<sequence>MAVDPVRAAGLALGYVADQMFGDPRRGHPVSGFGAIARAAERTLYADTRRAGVLFTTVLVGGAATLGYAAERATRRHAVLNTIVTAAATWTVLGGRSLGHEARTLDDQLRRGDLDAARIQVTHLVGRDPSQLDADGIARATIESVAENTSDAVVAPLVWGALLGPAGLLGYRAANTLDARVGHHTPRFERFGWASARFDDVLNLAPARLTALLAAGLGDDSRAALRIWRRDAHKHPSPNAGPVESAFAGALGVTLGGINVYHGRVEDRGTLGDGPHPVPVDIGRTARLAARVGAGALAVAVVVALATG</sequence>
<dbReference type="NCBIfam" id="NF002276">
    <property type="entry name" value="PRK01209.1-4"/>
    <property type="match status" value="1"/>
</dbReference>
<dbReference type="EMBL" id="WBMO01000001">
    <property type="protein sequence ID" value="MDV2474316.1"/>
    <property type="molecule type" value="Genomic_DNA"/>
</dbReference>
<comment type="subcellular location">
    <subcellularLocation>
        <location evidence="1 9">Cell membrane</location>
        <topology evidence="1 9">Multi-pass membrane protein</topology>
    </subcellularLocation>
</comment>
<comment type="similarity">
    <text evidence="3 9">Belongs to the CobD/CbiB family.</text>
</comment>
<proteinExistence type="inferred from homology"/>
<comment type="pathway">
    <text evidence="2 9">Cofactor biosynthesis; adenosylcobalamin biosynthesis.</text>
</comment>
<feature type="transmembrane region" description="Helical" evidence="9">
    <location>
        <begin position="51"/>
        <end position="70"/>
    </location>
</feature>
<dbReference type="RefSeq" id="WP_378526023.1">
    <property type="nucleotide sequence ID" value="NZ_JBHWXO010000014.1"/>
</dbReference>
<keyword evidence="5 9" id="KW-0169">Cobalamin biosynthesis</keyword>
<comment type="function">
    <text evidence="9">Converts cobyric acid to cobinamide by the addition of aminopropanol on the F carboxylic group.</text>
</comment>
<protein>
    <recommendedName>
        <fullName evidence="9">Cobalamin biosynthesis protein CobD</fullName>
    </recommendedName>
</protein>
<evidence type="ECO:0000256" key="3">
    <source>
        <dbReference type="ARBA" id="ARBA00006263"/>
    </source>
</evidence>
<keyword evidence="4 9" id="KW-1003">Cell membrane</keyword>
<evidence type="ECO:0000256" key="7">
    <source>
        <dbReference type="ARBA" id="ARBA00022989"/>
    </source>
</evidence>
<organism evidence="10 11">
    <name type="scientific">Rhodococcus zopfii</name>
    <dbReference type="NCBI Taxonomy" id="43772"/>
    <lineage>
        <taxon>Bacteria</taxon>
        <taxon>Bacillati</taxon>
        <taxon>Actinomycetota</taxon>
        <taxon>Actinomycetes</taxon>
        <taxon>Mycobacteriales</taxon>
        <taxon>Nocardiaceae</taxon>
        <taxon>Rhodococcus</taxon>
    </lineage>
</organism>
<accession>A0ABU3WJZ7</accession>
<dbReference type="PANTHER" id="PTHR34308:SF1">
    <property type="entry name" value="COBALAMIN BIOSYNTHESIS PROTEIN CBIB"/>
    <property type="match status" value="1"/>
</dbReference>
<name>A0ABU3WJZ7_9NOCA</name>
<evidence type="ECO:0000313" key="11">
    <source>
        <dbReference type="Proteomes" id="UP001275440"/>
    </source>
</evidence>
<evidence type="ECO:0000256" key="6">
    <source>
        <dbReference type="ARBA" id="ARBA00022692"/>
    </source>
</evidence>
<gene>
    <name evidence="9" type="primary">cobD</name>
    <name evidence="10" type="ORF">F8M49_00860</name>
</gene>
<evidence type="ECO:0000256" key="5">
    <source>
        <dbReference type="ARBA" id="ARBA00022573"/>
    </source>
</evidence>
<keyword evidence="6 9" id="KW-0812">Transmembrane</keyword>